<accession>A0A218XQ65</accession>
<dbReference type="GO" id="GO:0010497">
    <property type="term" value="P:plasmodesmata-mediated intercellular transport"/>
    <property type="evidence" value="ECO:0007669"/>
    <property type="project" value="InterPro"/>
</dbReference>
<organism evidence="2 3">
    <name type="scientific">Punica granatum</name>
    <name type="common">Pomegranate</name>
    <dbReference type="NCBI Taxonomy" id="22663"/>
    <lineage>
        <taxon>Eukaryota</taxon>
        <taxon>Viridiplantae</taxon>
        <taxon>Streptophyta</taxon>
        <taxon>Embryophyta</taxon>
        <taxon>Tracheophyta</taxon>
        <taxon>Spermatophyta</taxon>
        <taxon>Magnoliopsida</taxon>
        <taxon>eudicotyledons</taxon>
        <taxon>Gunneridae</taxon>
        <taxon>Pentapetalae</taxon>
        <taxon>rosids</taxon>
        <taxon>malvids</taxon>
        <taxon>Myrtales</taxon>
        <taxon>Lythraceae</taxon>
        <taxon>Punica</taxon>
    </lineage>
</organism>
<dbReference type="AlphaFoldDB" id="A0A218XQ65"/>
<evidence type="ECO:0000313" key="3">
    <source>
        <dbReference type="Proteomes" id="UP000197138"/>
    </source>
</evidence>
<evidence type="ECO:0000256" key="1">
    <source>
        <dbReference type="SAM" id="MobiDB-lite"/>
    </source>
</evidence>
<dbReference type="EMBL" id="MTKT01001080">
    <property type="protein sequence ID" value="OWM86796.1"/>
    <property type="molecule type" value="Genomic_DNA"/>
</dbReference>
<protein>
    <submittedName>
        <fullName evidence="2">Uncharacterized protein</fullName>
    </submittedName>
</protein>
<dbReference type="PANTHER" id="PTHR35502">
    <property type="entry name" value="PROTEIN MICROTUBULE BINDING PROTEIN 2C"/>
    <property type="match status" value="1"/>
</dbReference>
<gene>
    <name evidence="2" type="ORF">CDL15_Pgr015832</name>
</gene>
<comment type="caution">
    <text evidence="2">The sequence shown here is derived from an EMBL/GenBank/DDBJ whole genome shotgun (WGS) entry which is preliminary data.</text>
</comment>
<proteinExistence type="predicted"/>
<evidence type="ECO:0000313" key="2">
    <source>
        <dbReference type="EMBL" id="OWM86796.1"/>
    </source>
</evidence>
<name>A0A218XQ65_PUNGR</name>
<reference evidence="3" key="1">
    <citation type="journal article" date="2017" name="Plant J.">
        <title>The pomegranate (Punica granatum L.) genome and the genomics of punicalagin biosynthesis.</title>
        <authorList>
            <person name="Qin G."/>
            <person name="Xu C."/>
            <person name="Ming R."/>
            <person name="Tang H."/>
            <person name="Guyot R."/>
            <person name="Kramer E.M."/>
            <person name="Hu Y."/>
            <person name="Yi X."/>
            <person name="Qi Y."/>
            <person name="Xu X."/>
            <person name="Gao Z."/>
            <person name="Pan H."/>
            <person name="Jian J."/>
            <person name="Tian Y."/>
            <person name="Yue Z."/>
            <person name="Xu Y."/>
        </authorList>
    </citation>
    <scope>NUCLEOTIDE SEQUENCE [LARGE SCALE GENOMIC DNA]</scope>
    <source>
        <strain evidence="3">cv. Dabenzi</strain>
    </source>
</reference>
<sequence length="69" mass="7738">MKVPEPKGRNAVQLMTNKKKRDPGDKEQGKNGSGYDQDGDNLSAFSPRGPTMEKESEEYILLRGQLEEL</sequence>
<dbReference type="InterPro" id="IPR040289">
    <property type="entry name" value="MBP2C"/>
</dbReference>
<dbReference type="PANTHER" id="PTHR35502:SF2">
    <property type="entry name" value="PROTEIN MICROTUBULE BINDING PROTEIN 2C"/>
    <property type="match status" value="1"/>
</dbReference>
<dbReference type="GO" id="GO:0008017">
    <property type="term" value="F:microtubule binding"/>
    <property type="evidence" value="ECO:0007669"/>
    <property type="project" value="InterPro"/>
</dbReference>
<feature type="region of interest" description="Disordered" evidence="1">
    <location>
        <begin position="1"/>
        <end position="58"/>
    </location>
</feature>
<dbReference type="Proteomes" id="UP000197138">
    <property type="component" value="Unassembled WGS sequence"/>
</dbReference>